<evidence type="ECO:0000259" key="2">
    <source>
        <dbReference type="Pfam" id="PF12572"/>
    </source>
</evidence>
<evidence type="ECO:0000256" key="1">
    <source>
        <dbReference type="SAM" id="MobiDB-lite"/>
    </source>
</evidence>
<feature type="region of interest" description="Disordered" evidence="1">
    <location>
        <begin position="1"/>
        <end position="314"/>
    </location>
</feature>
<dbReference type="Proteomes" id="UP000799444">
    <property type="component" value="Unassembled WGS sequence"/>
</dbReference>
<dbReference type="InterPro" id="IPR022226">
    <property type="entry name" value="DUF3752"/>
</dbReference>
<dbReference type="EMBL" id="ML996123">
    <property type="protein sequence ID" value="KAF2736630.1"/>
    <property type="molecule type" value="Genomic_DNA"/>
</dbReference>
<protein>
    <recommendedName>
        <fullName evidence="2">DUF3752 domain-containing protein</fullName>
    </recommendedName>
</protein>
<keyword evidence="4" id="KW-1185">Reference proteome</keyword>
<evidence type="ECO:0000313" key="4">
    <source>
        <dbReference type="Proteomes" id="UP000799444"/>
    </source>
</evidence>
<feature type="domain" description="DUF3752" evidence="2">
    <location>
        <begin position="165"/>
        <end position="309"/>
    </location>
</feature>
<feature type="compositionally biased region" description="Basic and acidic residues" evidence="1">
    <location>
        <begin position="16"/>
        <end position="27"/>
    </location>
</feature>
<accession>A0A9P4R426</accession>
<dbReference type="AlphaFoldDB" id="A0A9P4R426"/>
<feature type="compositionally biased region" description="Basic and acidic residues" evidence="1">
    <location>
        <begin position="224"/>
        <end position="283"/>
    </location>
</feature>
<dbReference type="OrthoDB" id="73491at2759"/>
<reference evidence="3" key="1">
    <citation type="journal article" date="2020" name="Stud. Mycol.">
        <title>101 Dothideomycetes genomes: a test case for predicting lifestyles and emergence of pathogens.</title>
        <authorList>
            <person name="Haridas S."/>
            <person name="Albert R."/>
            <person name="Binder M."/>
            <person name="Bloem J."/>
            <person name="Labutti K."/>
            <person name="Salamov A."/>
            <person name="Andreopoulos B."/>
            <person name="Baker S."/>
            <person name="Barry K."/>
            <person name="Bills G."/>
            <person name="Bluhm B."/>
            <person name="Cannon C."/>
            <person name="Castanera R."/>
            <person name="Culley D."/>
            <person name="Daum C."/>
            <person name="Ezra D."/>
            <person name="Gonzalez J."/>
            <person name="Henrissat B."/>
            <person name="Kuo A."/>
            <person name="Liang C."/>
            <person name="Lipzen A."/>
            <person name="Lutzoni F."/>
            <person name="Magnuson J."/>
            <person name="Mondo S."/>
            <person name="Nolan M."/>
            <person name="Ohm R."/>
            <person name="Pangilinan J."/>
            <person name="Park H.-J."/>
            <person name="Ramirez L."/>
            <person name="Alfaro M."/>
            <person name="Sun H."/>
            <person name="Tritt A."/>
            <person name="Yoshinaga Y."/>
            <person name="Zwiers L.-H."/>
            <person name="Turgeon B."/>
            <person name="Goodwin S."/>
            <person name="Spatafora J."/>
            <person name="Crous P."/>
            <person name="Grigoriev I."/>
        </authorList>
    </citation>
    <scope>NUCLEOTIDE SEQUENCE</scope>
    <source>
        <strain evidence="3">CBS 125425</strain>
    </source>
</reference>
<feature type="compositionally biased region" description="Polar residues" evidence="1">
    <location>
        <begin position="186"/>
        <end position="204"/>
    </location>
</feature>
<name>A0A9P4R426_9PLEO</name>
<dbReference type="Pfam" id="PF12572">
    <property type="entry name" value="DUF3752"/>
    <property type="match status" value="1"/>
</dbReference>
<dbReference type="PANTHER" id="PTHR46370">
    <property type="entry name" value="GPALPP MOTIFS-CONTAINING PROTEIN 1"/>
    <property type="match status" value="1"/>
</dbReference>
<comment type="caution">
    <text evidence="3">The sequence shown here is derived from an EMBL/GenBank/DDBJ whole genome shotgun (WGS) entry which is preliminary data.</text>
</comment>
<evidence type="ECO:0000313" key="3">
    <source>
        <dbReference type="EMBL" id="KAF2736630.1"/>
    </source>
</evidence>
<feature type="compositionally biased region" description="Basic and acidic residues" evidence="1">
    <location>
        <begin position="147"/>
        <end position="161"/>
    </location>
</feature>
<sequence length="314" mass="34258">MSSIGPSLPPHLQKRKRDDGEQEEAAKPRPVRSSSPDSTEKRRRVMGPAAPPRDIGPTRPPASTRPRSTSSSSDSDVGPAAPSTAKPARVLGPAPPPAPLSERPPNPPSDDSDSSDDDFGPAPPPAGAQYGAHGDDEAPQSVFDTNPHSDEEPKKLQRDDWMSMPPTHDGLSRMDPTKARARKFNTGKSAGSSRDADTSTWTETPEQKLKRLQNEALGITAPEKPSESKKESRSRKGEEQSAKIRERLDSNREKSLVEQHKERLGKDKEDDPSRRGFDYEKDMGSGMTLGHKQKQEMLNKAKGLGNRFSSGSYL</sequence>
<feature type="compositionally biased region" description="Acidic residues" evidence="1">
    <location>
        <begin position="110"/>
        <end position="119"/>
    </location>
</feature>
<feature type="compositionally biased region" description="Pro residues" evidence="1">
    <location>
        <begin position="93"/>
        <end position="108"/>
    </location>
</feature>
<dbReference type="InterPro" id="IPR046331">
    <property type="entry name" value="GPAM1-like"/>
</dbReference>
<dbReference type="PANTHER" id="PTHR46370:SF1">
    <property type="entry name" value="GPALPP MOTIFS-CONTAINING PROTEIN 1"/>
    <property type="match status" value="1"/>
</dbReference>
<proteinExistence type="predicted"/>
<feature type="compositionally biased region" description="Low complexity" evidence="1">
    <location>
        <begin position="61"/>
        <end position="92"/>
    </location>
</feature>
<gene>
    <name evidence="3" type="ORF">EJ04DRAFT_510934</name>
</gene>
<organism evidence="3 4">
    <name type="scientific">Polyplosphaeria fusca</name>
    <dbReference type="NCBI Taxonomy" id="682080"/>
    <lineage>
        <taxon>Eukaryota</taxon>
        <taxon>Fungi</taxon>
        <taxon>Dikarya</taxon>
        <taxon>Ascomycota</taxon>
        <taxon>Pezizomycotina</taxon>
        <taxon>Dothideomycetes</taxon>
        <taxon>Pleosporomycetidae</taxon>
        <taxon>Pleosporales</taxon>
        <taxon>Tetraplosphaeriaceae</taxon>
        <taxon>Polyplosphaeria</taxon>
    </lineage>
</organism>